<gene>
    <name evidence="2" type="ORF">HMPREF0654_10945</name>
</gene>
<dbReference type="PANTHER" id="PTHR43685:SF11">
    <property type="entry name" value="GLYCOSYLTRANSFERASE TAGX-RELATED"/>
    <property type="match status" value="1"/>
</dbReference>
<dbReference type="PANTHER" id="PTHR43685">
    <property type="entry name" value="GLYCOSYLTRANSFERASE"/>
    <property type="match status" value="1"/>
</dbReference>
<dbReference type="RefSeq" id="WP_036884727.1">
    <property type="nucleotide sequence ID" value="NZ_JRNR01000131.1"/>
</dbReference>
<dbReference type="GO" id="GO:0016740">
    <property type="term" value="F:transferase activity"/>
    <property type="evidence" value="ECO:0007669"/>
    <property type="project" value="UniProtKB-KW"/>
</dbReference>
<dbReference type="SUPFAM" id="SSF53448">
    <property type="entry name" value="Nucleotide-diphospho-sugar transferases"/>
    <property type="match status" value="1"/>
</dbReference>
<evidence type="ECO:0000259" key="1">
    <source>
        <dbReference type="Pfam" id="PF00535"/>
    </source>
</evidence>
<dbReference type="Pfam" id="PF00535">
    <property type="entry name" value="Glycos_transf_2"/>
    <property type="match status" value="1"/>
</dbReference>
<evidence type="ECO:0000313" key="3">
    <source>
        <dbReference type="Proteomes" id="UP000029538"/>
    </source>
</evidence>
<keyword evidence="2" id="KW-0808">Transferase</keyword>
<protein>
    <submittedName>
        <fullName evidence="2">Glycosyl transferase family 2</fullName>
    </submittedName>
</protein>
<dbReference type="Proteomes" id="UP000029538">
    <property type="component" value="Unassembled WGS sequence"/>
</dbReference>
<feature type="domain" description="Glycosyltransferase 2-like" evidence="1">
    <location>
        <begin position="6"/>
        <end position="157"/>
    </location>
</feature>
<organism evidence="2 3">
    <name type="scientific">Prevotella disiens DNF00882</name>
    <dbReference type="NCBI Taxonomy" id="1401075"/>
    <lineage>
        <taxon>Bacteria</taxon>
        <taxon>Pseudomonadati</taxon>
        <taxon>Bacteroidota</taxon>
        <taxon>Bacteroidia</taxon>
        <taxon>Bacteroidales</taxon>
        <taxon>Prevotellaceae</taxon>
        <taxon>Prevotella</taxon>
    </lineage>
</organism>
<proteinExistence type="predicted"/>
<sequence length="319" mass="36664">MAAKVSIVLCTYNGAKYIKEQLDSILSQTYPLYEIIVQDDDSIDETVEILNEYATKNPLIKVYKNESGHGVNGNFLSAMQRATGDFVAISDQDDIWEPTKIEQQVHAIGDKMLCSGFSRPFSDDGSFAYFDKRHRNTHLLRMLFLCLPGHTLLFRRELIDMLPPLQHPIFTHSMYDAALCIIASAQESIVFIDEILVNFRRHADATTYSDYHKSLPSWHNAINNLWWGATHFGATRKKARLLFNSKLELLRYIKVASKVAKTAERVMELELKKGVLPFLELQYLFAKNYKHLFHTEGSGVLRLIRALLYPIMQLHMYAD</sequence>
<evidence type="ECO:0000313" key="2">
    <source>
        <dbReference type="EMBL" id="KGF46674.1"/>
    </source>
</evidence>
<dbReference type="AlphaFoldDB" id="A0A096CMX8"/>
<reference evidence="2 3" key="1">
    <citation type="submission" date="2014-07" db="EMBL/GenBank/DDBJ databases">
        <authorList>
            <person name="McCorrison J."/>
            <person name="Sanka R."/>
            <person name="Torralba M."/>
            <person name="Gillis M."/>
            <person name="Haft D.H."/>
            <person name="Methe B."/>
            <person name="Sutton G."/>
            <person name="Nelson K.E."/>
        </authorList>
    </citation>
    <scope>NUCLEOTIDE SEQUENCE [LARGE SCALE GENOMIC DNA]</scope>
    <source>
        <strain evidence="2 3">DNF00882</strain>
    </source>
</reference>
<accession>A0A096CMX8</accession>
<dbReference type="EMBL" id="JRNR01000131">
    <property type="protein sequence ID" value="KGF46674.1"/>
    <property type="molecule type" value="Genomic_DNA"/>
</dbReference>
<comment type="caution">
    <text evidence="2">The sequence shown here is derived from an EMBL/GenBank/DDBJ whole genome shotgun (WGS) entry which is preliminary data.</text>
</comment>
<dbReference type="InterPro" id="IPR050834">
    <property type="entry name" value="Glycosyltransf_2"/>
</dbReference>
<dbReference type="InterPro" id="IPR001173">
    <property type="entry name" value="Glyco_trans_2-like"/>
</dbReference>
<dbReference type="Gene3D" id="3.90.550.10">
    <property type="entry name" value="Spore Coat Polysaccharide Biosynthesis Protein SpsA, Chain A"/>
    <property type="match status" value="1"/>
</dbReference>
<name>A0A096CMX8_9BACT</name>
<dbReference type="InterPro" id="IPR029044">
    <property type="entry name" value="Nucleotide-diphossugar_trans"/>
</dbReference>